<proteinExistence type="predicted"/>
<dbReference type="GO" id="GO:0008270">
    <property type="term" value="F:zinc ion binding"/>
    <property type="evidence" value="ECO:0007669"/>
    <property type="project" value="UniProtKB-KW"/>
</dbReference>
<feature type="compositionally biased region" description="Pro residues" evidence="2">
    <location>
        <begin position="46"/>
        <end position="57"/>
    </location>
</feature>
<dbReference type="SUPFAM" id="SSF57850">
    <property type="entry name" value="RING/U-box"/>
    <property type="match status" value="1"/>
</dbReference>
<keyword evidence="1" id="KW-0479">Metal-binding</keyword>
<keyword evidence="1" id="KW-0863">Zinc-finger</keyword>
<dbReference type="InterPro" id="IPR045899">
    <property type="entry name" value="ATL71-like"/>
</dbReference>
<evidence type="ECO:0000256" key="2">
    <source>
        <dbReference type="SAM" id="MobiDB-lite"/>
    </source>
</evidence>
<dbReference type="SMART" id="SM00184">
    <property type="entry name" value="RING"/>
    <property type="match status" value="1"/>
</dbReference>
<name>A0A7I8KAA8_SPIIN</name>
<protein>
    <recommendedName>
        <fullName evidence="4">RING-type domain-containing protein</fullName>
    </recommendedName>
</protein>
<keyword evidence="6" id="KW-1185">Reference proteome</keyword>
<keyword evidence="3" id="KW-0812">Transmembrane</keyword>
<dbReference type="CDD" id="cd16454">
    <property type="entry name" value="RING-H2_PA-TM-RING"/>
    <property type="match status" value="1"/>
</dbReference>
<keyword evidence="3" id="KW-1133">Transmembrane helix</keyword>
<feature type="domain" description="RING-type" evidence="4">
    <location>
        <begin position="107"/>
        <end position="149"/>
    </location>
</feature>
<dbReference type="InterPro" id="IPR013083">
    <property type="entry name" value="Znf_RING/FYVE/PHD"/>
</dbReference>
<dbReference type="InterPro" id="IPR001841">
    <property type="entry name" value="Znf_RING"/>
</dbReference>
<dbReference type="SUPFAM" id="SSF101447">
    <property type="entry name" value="Formin homology 2 domain (FH2 domain)"/>
    <property type="match status" value="1"/>
</dbReference>
<reference evidence="5" key="1">
    <citation type="submission" date="2020-02" db="EMBL/GenBank/DDBJ databases">
        <authorList>
            <person name="Scholz U."/>
            <person name="Mascher M."/>
            <person name="Fiebig A."/>
        </authorList>
    </citation>
    <scope>NUCLEOTIDE SEQUENCE</scope>
</reference>
<evidence type="ECO:0000259" key="4">
    <source>
        <dbReference type="PROSITE" id="PS50089"/>
    </source>
</evidence>
<evidence type="ECO:0000313" key="5">
    <source>
        <dbReference type="EMBL" id="CAA7394700.1"/>
    </source>
</evidence>
<dbReference type="PANTHER" id="PTHR46719">
    <property type="entry name" value="TRANSCRIPTION FACTOR C2H2 FAMILY-RELATED"/>
    <property type="match status" value="1"/>
</dbReference>
<feature type="region of interest" description="Disordered" evidence="2">
    <location>
        <begin position="45"/>
        <end position="71"/>
    </location>
</feature>
<evidence type="ECO:0000256" key="3">
    <source>
        <dbReference type="SAM" id="Phobius"/>
    </source>
</evidence>
<dbReference type="AlphaFoldDB" id="A0A7I8KAA8"/>
<dbReference type="OrthoDB" id="8062037at2759"/>
<dbReference type="PROSITE" id="PS50089">
    <property type="entry name" value="ZF_RING_2"/>
    <property type="match status" value="1"/>
</dbReference>
<feature type="transmembrane region" description="Helical" evidence="3">
    <location>
        <begin position="16"/>
        <end position="40"/>
    </location>
</feature>
<dbReference type="Pfam" id="PF13639">
    <property type="entry name" value="zf-RING_2"/>
    <property type="match status" value="1"/>
</dbReference>
<accession>A0A7I8KAA8</accession>
<organism evidence="5 6">
    <name type="scientific">Spirodela intermedia</name>
    <name type="common">Intermediate duckweed</name>
    <dbReference type="NCBI Taxonomy" id="51605"/>
    <lineage>
        <taxon>Eukaryota</taxon>
        <taxon>Viridiplantae</taxon>
        <taxon>Streptophyta</taxon>
        <taxon>Embryophyta</taxon>
        <taxon>Tracheophyta</taxon>
        <taxon>Spermatophyta</taxon>
        <taxon>Magnoliopsida</taxon>
        <taxon>Liliopsida</taxon>
        <taxon>Araceae</taxon>
        <taxon>Lemnoideae</taxon>
        <taxon>Spirodela</taxon>
    </lineage>
</organism>
<sequence length="167" mass="18078">MNATGSIAMDPPKMSGFAYGFGVSAGILLLITTVTLASYFCARNNNPPPPPPPPPPGRWNRSPASVETTDDLEVGIDEATLATYPKLLYSRKAKAQEEYKGTNASCCSICLADYKDGDVLRLLPDCNHLFHLKCVDPWLRQHPTCPVCRASPLPSPLAEVVPLSRLP</sequence>
<dbReference type="PANTHER" id="PTHR46719:SF7">
    <property type="entry name" value="RING-H2 FINGER PROTEIN ATL71-RELATED"/>
    <property type="match status" value="1"/>
</dbReference>
<gene>
    <name evidence="5" type="ORF">SI8410_04005361</name>
</gene>
<dbReference type="EMBL" id="LR746267">
    <property type="protein sequence ID" value="CAA7394700.1"/>
    <property type="molecule type" value="Genomic_DNA"/>
</dbReference>
<dbReference type="Proteomes" id="UP000663760">
    <property type="component" value="Chromosome 4"/>
</dbReference>
<keyword evidence="3" id="KW-0472">Membrane</keyword>
<keyword evidence="1" id="KW-0862">Zinc</keyword>
<evidence type="ECO:0000256" key="1">
    <source>
        <dbReference type="PROSITE-ProRule" id="PRU00175"/>
    </source>
</evidence>
<dbReference type="FunFam" id="3.30.40.10:FF:000829">
    <property type="entry name" value="RING-H2 finger protein ATL70"/>
    <property type="match status" value="1"/>
</dbReference>
<evidence type="ECO:0000313" key="6">
    <source>
        <dbReference type="Proteomes" id="UP000663760"/>
    </source>
</evidence>
<dbReference type="Gene3D" id="3.30.40.10">
    <property type="entry name" value="Zinc/RING finger domain, C3HC4 (zinc finger)"/>
    <property type="match status" value="1"/>
</dbReference>